<dbReference type="GO" id="GO:0022857">
    <property type="term" value="F:transmembrane transporter activity"/>
    <property type="evidence" value="ECO:0007669"/>
    <property type="project" value="InterPro"/>
</dbReference>
<gene>
    <name evidence="3" type="ORF">S101258_02790</name>
</gene>
<dbReference type="Pfam" id="PF07690">
    <property type="entry name" value="MFS_1"/>
    <property type="match status" value="1"/>
</dbReference>
<keyword evidence="2" id="KW-1133">Transmembrane helix</keyword>
<keyword evidence="2" id="KW-0472">Membrane</keyword>
<dbReference type="AlphaFoldDB" id="A0A2S3U2F1"/>
<comment type="caution">
    <text evidence="3">The sequence shown here is derived from an EMBL/GenBank/DDBJ whole genome shotgun (WGS) entry which is preliminary data.</text>
</comment>
<protein>
    <submittedName>
        <fullName evidence="3">2-nitroimidazole transporter</fullName>
    </submittedName>
</protein>
<reference evidence="3 4" key="1">
    <citation type="submission" date="2017-06" db="EMBL/GenBank/DDBJ databases">
        <title>Genome sequence of Lactobacillus plantarum subsp. plantarum strain SRCM101258.</title>
        <authorList>
            <person name="Cho S.H."/>
        </authorList>
    </citation>
    <scope>NUCLEOTIDE SEQUENCE [LARGE SCALE GENOMIC DNA]</scope>
    <source>
        <strain evidence="3 4">SRCM101258</strain>
    </source>
</reference>
<keyword evidence="2" id="KW-0812">Transmembrane</keyword>
<dbReference type="GO" id="GO:0005886">
    <property type="term" value="C:plasma membrane"/>
    <property type="evidence" value="ECO:0007669"/>
    <property type="project" value="UniProtKB-SubCell"/>
</dbReference>
<dbReference type="InterPro" id="IPR036259">
    <property type="entry name" value="MFS_trans_sf"/>
</dbReference>
<evidence type="ECO:0000313" key="3">
    <source>
        <dbReference type="EMBL" id="POD82240.1"/>
    </source>
</evidence>
<dbReference type="PANTHER" id="PTHR23523">
    <property type="match status" value="1"/>
</dbReference>
<dbReference type="Proteomes" id="UP000236990">
    <property type="component" value="Unassembled WGS sequence"/>
</dbReference>
<dbReference type="PANTHER" id="PTHR23523:SF2">
    <property type="entry name" value="2-NITROIMIDAZOLE TRANSPORTER"/>
    <property type="match status" value="1"/>
</dbReference>
<dbReference type="InterPro" id="IPR011701">
    <property type="entry name" value="MFS"/>
</dbReference>
<comment type="subcellular location">
    <subcellularLocation>
        <location evidence="1">Cell membrane</location>
        <topology evidence="1">Multi-pass membrane protein</topology>
    </subcellularLocation>
</comment>
<dbReference type="EMBL" id="NKCZ01000122">
    <property type="protein sequence ID" value="POD82240.1"/>
    <property type="molecule type" value="Genomic_DNA"/>
</dbReference>
<feature type="transmembrane region" description="Helical" evidence="2">
    <location>
        <begin position="31"/>
        <end position="50"/>
    </location>
</feature>
<organism evidence="3 4">
    <name type="scientific">Lactiplantibacillus plantarum subsp. plantarum</name>
    <dbReference type="NCBI Taxonomy" id="337330"/>
    <lineage>
        <taxon>Bacteria</taxon>
        <taxon>Bacillati</taxon>
        <taxon>Bacillota</taxon>
        <taxon>Bacilli</taxon>
        <taxon>Lactobacillales</taxon>
        <taxon>Lactobacillaceae</taxon>
        <taxon>Lactiplantibacillus</taxon>
    </lineage>
</organism>
<dbReference type="Gene3D" id="1.20.1250.20">
    <property type="entry name" value="MFS general substrate transporter like domains"/>
    <property type="match status" value="1"/>
</dbReference>
<dbReference type="InterPro" id="IPR052524">
    <property type="entry name" value="MFS_Cyanate_Porter"/>
</dbReference>
<evidence type="ECO:0000256" key="2">
    <source>
        <dbReference type="SAM" id="Phobius"/>
    </source>
</evidence>
<proteinExistence type="predicted"/>
<accession>A0A2S3U2F1</accession>
<feature type="transmembrane region" description="Helical" evidence="2">
    <location>
        <begin position="82"/>
        <end position="102"/>
    </location>
</feature>
<dbReference type="SUPFAM" id="SSF103473">
    <property type="entry name" value="MFS general substrate transporter"/>
    <property type="match status" value="1"/>
</dbReference>
<name>A0A2S3U2F1_LACPN</name>
<sequence length="107" mass="11486">MLAATNMRLPITMMPGLISSLKRTLGLPSSMAGLLTTIPLLTFAIMSPLIAHWGRRFGNELTIMSCLIFLAVGSYLRVIPTIAALFIGTLLVGIGADGWQCLDSSDY</sequence>
<evidence type="ECO:0000256" key="1">
    <source>
        <dbReference type="ARBA" id="ARBA00004651"/>
    </source>
</evidence>
<evidence type="ECO:0000313" key="4">
    <source>
        <dbReference type="Proteomes" id="UP000236990"/>
    </source>
</evidence>